<dbReference type="GO" id="GO:0003684">
    <property type="term" value="F:damaged DNA binding"/>
    <property type="evidence" value="ECO:0007669"/>
    <property type="project" value="InterPro"/>
</dbReference>
<dbReference type="Pfam" id="PF11799">
    <property type="entry name" value="IMS_C"/>
    <property type="match status" value="1"/>
</dbReference>
<organism evidence="2 3">
    <name type="scientific">Coprococcus comes ATCC 27758</name>
    <dbReference type="NCBI Taxonomy" id="470146"/>
    <lineage>
        <taxon>Bacteria</taxon>
        <taxon>Bacillati</taxon>
        <taxon>Bacillota</taxon>
        <taxon>Clostridia</taxon>
        <taxon>Lachnospirales</taxon>
        <taxon>Lachnospiraceae</taxon>
        <taxon>Coprococcus</taxon>
    </lineage>
</organism>
<dbReference type="GO" id="GO:0006281">
    <property type="term" value="P:DNA repair"/>
    <property type="evidence" value="ECO:0007669"/>
    <property type="project" value="InterPro"/>
</dbReference>
<dbReference type="Proteomes" id="UP000003793">
    <property type="component" value="Unassembled WGS sequence"/>
</dbReference>
<feature type="domain" description="DNA polymerase Y-family little finger" evidence="1">
    <location>
        <begin position="2"/>
        <end position="68"/>
    </location>
</feature>
<name>C0BD29_9FIRM</name>
<dbReference type="HOGENOM" id="CLU_1977763_0_0_9"/>
<proteinExistence type="predicted"/>
<evidence type="ECO:0000313" key="2">
    <source>
        <dbReference type="EMBL" id="EEG88980.1"/>
    </source>
</evidence>
<protein>
    <recommendedName>
        <fullName evidence="1">DNA polymerase Y-family little finger domain-containing protein</fullName>
    </recommendedName>
</protein>
<dbReference type="EMBL" id="ABVR01000042">
    <property type="protein sequence ID" value="EEG88980.1"/>
    <property type="molecule type" value="Genomic_DNA"/>
</dbReference>
<dbReference type="InterPro" id="IPR036775">
    <property type="entry name" value="DNA_pol_Y-fam_lit_finger_sf"/>
</dbReference>
<accession>C0BD29</accession>
<comment type="caution">
    <text evidence="2">The sequence shown here is derived from an EMBL/GenBank/DDBJ whole genome shotgun (WGS) entry which is preliminary data.</text>
</comment>
<sequence>MVSVEIRYSDFQNVSHQKQLGRASGADQVIYEAACSLFDELWNGEPIRLLGVRTAKLVDEDEPEQLSLFDLQFEVKSEKPKKSMEKLKKLSAAMGEIRGKYGADAVIRGSVLEQREKEKKYEKKQF</sequence>
<dbReference type="AlphaFoldDB" id="C0BD29"/>
<evidence type="ECO:0000259" key="1">
    <source>
        <dbReference type="Pfam" id="PF11799"/>
    </source>
</evidence>
<evidence type="ECO:0000313" key="3">
    <source>
        <dbReference type="Proteomes" id="UP000003793"/>
    </source>
</evidence>
<reference evidence="2 3" key="2">
    <citation type="submission" date="2009-03" db="EMBL/GenBank/DDBJ databases">
        <title>Draft genome sequence of Coprococcus comes (ATCC 27758).</title>
        <authorList>
            <person name="Sudarsanam P."/>
            <person name="Ley R."/>
            <person name="Guruge J."/>
            <person name="Turnbaugh P.J."/>
            <person name="Mahowald M."/>
            <person name="Liep D."/>
            <person name="Gordon J."/>
        </authorList>
    </citation>
    <scope>NUCLEOTIDE SEQUENCE [LARGE SCALE GENOMIC DNA]</scope>
    <source>
        <strain evidence="2 3">ATCC 27758</strain>
    </source>
</reference>
<dbReference type="SUPFAM" id="SSF100879">
    <property type="entry name" value="Lesion bypass DNA polymerase (Y-family), little finger domain"/>
    <property type="match status" value="1"/>
</dbReference>
<reference evidence="2 3" key="1">
    <citation type="submission" date="2009-02" db="EMBL/GenBank/DDBJ databases">
        <authorList>
            <person name="Fulton L."/>
            <person name="Clifton S."/>
            <person name="Fulton B."/>
            <person name="Xu J."/>
            <person name="Minx P."/>
            <person name="Pepin K.H."/>
            <person name="Johnson M."/>
            <person name="Bhonagiri V."/>
            <person name="Nash W.E."/>
            <person name="Mardis E.R."/>
            <person name="Wilson R.K."/>
        </authorList>
    </citation>
    <scope>NUCLEOTIDE SEQUENCE [LARGE SCALE GENOMIC DNA]</scope>
    <source>
        <strain evidence="2 3">ATCC 27758</strain>
    </source>
</reference>
<dbReference type="InterPro" id="IPR017961">
    <property type="entry name" value="DNA_pol_Y-fam_little_finger"/>
</dbReference>
<dbReference type="Gene3D" id="3.30.1490.100">
    <property type="entry name" value="DNA polymerase, Y-family, little finger domain"/>
    <property type="match status" value="1"/>
</dbReference>
<gene>
    <name evidence="2" type="ORF">COPCOM_03070</name>
</gene>